<gene>
    <name evidence="3" type="ORF">FZ040_05385</name>
</gene>
<dbReference type="OrthoDB" id="9789543at2"/>
<reference evidence="3 4" key="1">
    <citation type="submission" date="2019-08" db="EMBL/GenBank/DDBJ databases">
        <title>Selenomonas sp. mPRGC5 and Selenomonas sp. mPRGC8 isolated from ruminal fluid of dairy goat (Capra hircus).</title>
        <authorList>
            <person name="Poothong S."/>
            <person name="Nuengjamnong C."/>
            <person name="Tanasupawat S."/>
        </authorList>
    </citation>
    <scope>NUCLEOTIDE SEQUENCE [LARGE SCALE GENOMIC DNA]</scope>
    <source>
        <strain evidence="4">mPRGC5</strain>
    </source>
</reference>
<evidence type="ECO:0000313" key="4">
    <source>
        <dbReference type="Proteomes" id="UP000323646"/>
    </source>
</evidence>
<evidence type="ECO:0000259" key="2">
    <source>
        <dbReference type="Pfam" id="PF01370"/>
    </source>
</evidence>
<comment type="caution">
    <text evidence="3">The sequence shown here is derived from an EMBL/GenBank/DDBJ whole genome shotgun (WGS) entry which is preliminary data.</text>
</comment>
<dbReference type="SUPFAM" id="SSF51735">
    <property type="entry name" value="NAD(P)-binding Rossmann-fold domains"/>
    <property type="match status" value="1"/>
</dbReference>
<proteinExistence type="inferred from homology"/>
<organism evidence="3 4">
    <name type="scientific">Selenomonas ruminis</name>
    <dbReference type="NCBI Taxonomy" id="2593411"/>
    <lineage>
        <taxon>Bacteria</taxon>
        <taxon>Bacillati</taxon>
        <taxon>Bacillota</taxon>
        <taxon>Negativicutes</taxon>
        <taxon>Selenomonadales</taxon>
        <taxon>Selenomonadaceae</taxon>
        <taxon>Selenomonas</taxon>
    </lineage>
</organism>
<dbReference type="InterPro" id="IPR036291">
    <property type="entry name" value="NAD(P)-bd_dom_sf"/>
</dbReference>
<dbReference type="AlphaFoldDB" id="A0A5D6WAY3"/>
<dbReference type="CDD" id="cd08946">
    <property type="entry name" value="SDR_e"/>
    <property type="match status" value="1"/>
</dbReference>
<comment type="similarity">
    <text evidence="1">Belongs to the NAD(P)-dependent epimerase/dehydratase family.</text>
</comment>
<protein>
    <submittedName>
        <fullName evidence="3">NAD(P)-dependent oxidoreductase</fullName>
    </submittedName>
</protein>
<evidence type="ECO:0000256" key="1">
    <source>
        <dbReference type="ARBA" id="ARBA00007637"/>
    </source>
</evidence>
<dbReference type="PANTHER" id="PTHR43000">
    <property type="entry name" value="DTDP-D-GLUCOSE 4,6-DEHYDRATASE-RELATED"/>
    <property type="match status" value="1"/>
</dbReference>
<dbReference type="Gene3D" id="3.40.50.720">
    <property type="entry name" value="NAD(P)-binding Rossmann-like Domain"/>
    <property type="match status" value="1"/>
</dbReference>
<feature type="domain" description="NAD-dependent epimerase/dehydratase" evidence="2">
    <location>
        <begin position="4"/>
        <end position="231"/>
    </location>
</feature>
<sequence>MKTIVITGATSFIGVHLIEELAKQEKYIIYAVIRPQSSNKCRLDSIAGIHVLECDLTEMNNLSAMLPDRIDVFYHLAWEGARRPQRDDAMLQENNYKAAVEAFRLAEAKGCQVFVGAGSQAEYGKTVGEITEDYPANPVTEYGKHKLKAYQEICRLSKGKGIVVKWPRIFSVYGKYDYEGTLLMSAIKKFQCNEPLDMTAGVQNWNYLYVRDVAKMLLYAGTEPCEDGVYNFASKDNRRLCEYINELKKIVQSDSKLNFGAIPYGSEGVVSFEPIIDKFLNCFPDFTFTAFTMGVREMLESAREK</sequence>
<keyword evidence="4" id="KW-1185">Reference proteome</keyword>
<dbReference type="Proteomes" id="UP000323646">
    <property type="component" value="Unassembled WGS sequence"/>
</dbReference>
<accession>A0A5D6WAY3</accession>
<name>A0A5D6WAY3_9FIRM</name>
<dbReference type="InterPro" id="IPR001509">
    <property type="entry name" value="Epimerase_deHydtase"/>
</dbReference>
<evidence type="ECO:0000313" key="3">
    <source>
        <dbReference type="EMBL" id="TYZ24149.1"/>
    </source>
</evidence>
<dbReference type="RefSeq" id="WP_149171053.1">
    <property type="nucleotide sequence ID" value="NZ_VTOY01000002.1"/>
</dbReference>
<dbReference type="EMBL" id="VTOY01000002">
    <property type="protein sequence ID" value="TYZ24149.1"/>
    <property type="molecule type" value="Genomic_DNA"/>
</dbReference>
<dbReference type="Pfam" id="PF01370">
    <property type="entry name" value="Epimerase"/>
    <property type="match status" value="1"/>
</dbReference>